<gene>
    <name evidence="7 11" type="primary">acpP</name>
    <name evidence="11" type="ORF">ET464_15640</name>
</gene>
<evidence type="ECO:0000256" key="9">
    <source>
        <dbReference type="RuleBase" id="RU003545"/>
    </source>
</evidence>
<name>A0A4P6EX44_9BACL</name>
<comment type="PTM">
    <text evidence="7">4'-phosphopantetheine is transferred from CoA to a specific serine of apo-ACP by AcpS. This modification is essential for activity because fatty acids are bound in thioester linkage to the sulfhydryl of the prosthetic group.</text>
</comment>
<dbReference type="PROSITE" id="PS50075">
    <property type="entry name" value="CARRIER"/>
    <property type="match status" value="1"/>
</dbReference>
<keyword evidence="2 7" id="KW-0444">Lipid biosynthesis</keyword>
<dbReference type="PANTHER" id="PTHR20863">
    <property type="entry name" value="ACYL CARRIER PROTEIN"/>
    <property type="match status" value="1"/>
</dbReference>
<feature type="domain" description="Carrier" evidence="10">
    <location>
        <begin position="8"/>
        <end position="83"/>
    </location>
</feature>
<keyword evidence="7" id="KW-0963">Cytoplasm</keyword>
<dbReference type="Proteomes" id="UP000293568">
    <property type="component" value="Chromosome"/>
</dbReference>
<comment type="similarity">
    <text evidence="7">Belongs to the acyl carrier protein (ACP) family.</text>
</comment>
<keyword evidence="4 7" id="KW-0276">Fatty acid metabolism</keyword>
<dbReference type="InterPro" id="IPR036736">
    <property type="entry name" value="ACP-like_sf"/>
</dbReference>
<dbReference type="KEGG" id="pprt:ET464_15640"/>
<dbReference type="EMBL" id="CP035492">
    <property type="protein sequence ID" value="QAY67602.1"/>
    <property type="molecule type" value="Genomic_DNA"/>
</dbReference>
<dbReference type="AlphaFoldDB" id="A0A4P6EX44"/>
<evidence type="ECO:0000256" key="4">
    <source>
        <dbReference type="ARBA" id="ARBA00022832"/>
    </source>
</evidence>
<dbReference type="GO" id="GO:0005737">
    <property type="term" value="C:cytoplasm"/>
    <property type="evidence" value="ECO:0007669"/>
    <property type="project" value="UniProtKB-SubCell"/>
</dbReference>
<evidence type="ECO:0000256" key="2">
    <source>
        <dbReference type="ARBA" id="ARBA00022516"/>
    </source>
</evidence>
<evidence type="ECO:0000256" key="6">
    <source>
        <dbReference type="ARBA" id="ARBA00023160"/>
    </source>
</evidence>
<keyword evidence="6 7" id="KW-0275">Fatty acid biosynthesis</keyword>
<organism evidence="11 12">
    <name type="scientific">Paenibacillus protaetiae</name>
    <dbReference type="NCBI Taxonomy" id="2509456"/>
    <lineage>
        <taxon>Bacteria</taxon>
        <taxon>Bacillati</taxon>
        <taxon>Bacillota</taxon>
        <taxon>Bacilli</taxon>
        <taxon>Bacillales</taxon>
        <taxon>Paenibacillaceae</taxon>
        <taxon>Paenibacillus</taxon>
    </lineage>
</organism>
<comment type="function">
    <text evidence="7 9">Carrier of the growing fatty acid chain in fatty acid biosynthesis.</text>
</comment>
<dbReference type="NCBIfam" id="TIGR00517">
    <property type="entry name" value="acyl_carrier"/>
    <property type="match status" value="1"/>
</dbReference>
<keyword evidence="5 7" id="KW-0443">Lipid metabolism</keyword>
<dbReference type="PANTHER" id="PTHR20863:SF76">
    <property type="entry name" value="CARRIER DOMAIN-CONTAINING PROTEIN"/>
    <property type="match status" value="1"/>
</dbReference>
<dbReference type="SUPFAM" id="SSF47336">
    <property type="entry name" value="ACP-like"/>
    <property type="match status" value="1"/>
</dbReference>
<dbReference type="RefSeq" id="WP_129442438.1">
    <property type="nucleotide sequence ID" value="NZ_CP035492.1"/>
</dbReference>
<evidence type="ECO:0000256" key="7">
    <source>
        <dbReference type="HAMAP-Rule" id="MF_01217"/>
    </source>
</evidence>
<comment type="subcellular location">
    <subcellularLocation>
        <location evidence="7">Cytoplasm</location>
    </subcellularLocation>
</comment>
<evidence type="ECO:0000259" key="10">
    <source>
        <dbReference type="PROSITE" id="PS50075"/>
    </source>
</evidence>
<evidence type="ECO:0000313" key="11">
    <source>
        <dbReference type="EMBL" id="QAY67602.1"/>
    </source>
</evidence>
<accession>A0A4P6EX44</accession>
<dbReference type="OrthoDB" id="9804551at2"/>
<reference evidence="11 12" key="1">
    <citation type="submission" date="2019-01" db="EMBL/GenBank/DDBJ databases">
        <title>Genome sequencing of strain FW100M-2.</title>
        <authorList>
            <person name="Heo J."/>
            <person name="Kim S.-J."/>
            <person name="Kim J.-S."/>
            <person name="Hong S.-B."/>
            <person name="Kwon S.-W."/>
        </authorList>
    </citation>
    <scope>NUCLEOTIDE SEQUENCE [LARGE SCALE GENOMIC DNA]</scope>
    <source>
        <strain evidence="11 12">FW100M-2</strain>
    </source>
</reference>
<dbReference type="GO" id="GO:0000036">
    <property type="term" value="F:acyl carrier activity"/>
    <property type="evidence" value="ECO:0007669"/>
    <property type="project" value="UniProtKB-UniRule"/>
</dbReference>
<dbReference type="InterPro" id="IPR003231">
    <property type="entry name" value="ACP"/>
</dbReference>
<protein>
    <recommendedName>
        <fullName evidence="7 8">Acyl carrier protein</fullName>
        <shortName evidence="7">ACP</shortName>
    </recommendedName>
</protein>
<dbReference type="GO" id="GO:0000035">
    <property type="term" value="F:acyl binding"/>
    <property type="evidence" value="ECO:0007669"/>
    <property type="project" value="TreeGrafter"/>
</dbReference>
<dbReference type="NCBIfam" id="NF002148">
    <property type="entry name" value="PRK00982.1-2"/>
    <property type="match status" value="1"/>
</dbReference>
<keyword evidence="1 7" id="KW-0596">Phosphopantetheine</keyword>
<proteinExistence type="inferred from homology"/>
<dbReference type="Pfam" id="PF00550">
    <property type="entry name" value="PP-binding"/>
    <property type="match status" value="1"/>
</dbReference>
<evidence type="ECO:0000256" key="1">
    <source>
        <dbReference type="ARBA" id="ARBA00022450"/>
    </source>
</evidence>
<dbReference type="NCBIfam" id="NF002150">
    <property type="entry name" value="PRK00982.1-4"/>
    <property type="match status" value="1"/>
</dbReference>
<dbReference type="Gene3D" id="1.10.1200.10">
    <property type="entry name" value="ACP-like"/>
    <property type="match status" value="1"/>
</dbReference>
<comment type="pathway">
    <text evidence="7 9">Lipid metabolism; fatty acid biosynthesis.</text>
</comment>
<dbReference type="HAMAP" id="MF_01217">
    <property type="entry name" value="Acyl_carrier"/>
    <property type="match status" value="1"/>
</dbReference>
<evidence type="ECO:0000256" key="5">
    <source>
        <dbReference type="ARBA" id="ARBA00023098"/>
    </source>
</evidence>
<dbReference type="UniPathway" id="UPA00094"/>
<sequence>MGGTTDKGQLVNKVRELVHQQLGIDLSELADDKHFVDDYGADSLDLTELVITVEDEFGISIPESELGDMNTVISIVNYILQQQK</sequence>
<dbReference type="InterPro" id="IPR009081">
    <property type="entry name" value="PP-bd_ACP"/>
</dbReference>
<feature type="modified residue" description="O-(pantetheine 4'-phosphoryl)serine" evidence="7">
    <location>
        <position position="43"/>
    </location>
</feature>
<keyword evidence="12" id="KW-1185">Reference proteome</keyword>
<evidence type="ECO:0000256" key="3">
    <source>
        <dbReference type="ARBA" id="ARBA00022553"/>
    </source>
</evidence>
<keyword evidence="3 7" id="KW-0597">Phosphoprotein</keyword>
<evidence type="ECO:0000256" key="8">
    <source>
        <dbReference type="NCBIfam" id="TIGR00517"/>
    </source>
</evidence>
<evidence type="ECO:0000313" key="12">
    <source>
        <dbReference type="Proteomes" id="UP000293568"/>
    </source>
</evidence>
<comment type="PTM">
    <text evidence="9">4'-phosphopantetheine is transferred from CoA to a specific serine of apo-ACP by acpS.</text>
</comment>